<sequence>MNEKGLMEQSNAAIKAALELYAADHGKLNDGDSFTTKLNNCVLTISLKDGSLDVQFDPDADVAVDTPYTLDMKLDIYKEEDNG</sequence>
<accession>A0A8S5THS9</accession>
<proteinExistence type="predicted"/>
<evidence type="ECO:0000313" key="1">
    <source>
        <dbReference type="EMBL" id="DAF62837.1"/>
    </source>
</evidence>
<name>A0A8S5THS9_9CAUD</name>
<organism evidence="1">
    <name type="scientific">Myoviridae sp. ctYGJ17</name>
    <dbReference type="NCBI Taxonomy" id="2827692"/>
    <lineage>
        <taxon>Viruses</taxon>
        <taxon>Duplodnaviria</taxon>
        <taxon>Heunggongvirae</taxon>
        <taxon>Uroviricota</taxon>
        <taxon>Caudoviricetes</taxon>
    </lineage>
</organism>
<dbReference type="EMBL" id="BK032829">
    <property type="protein sequence ID" value="DAF62837.1"/>
    <property type="molecule type" value="Genomic_DNA"/>
</dbReference>
<reference evidence="1" key="1">
    <citation type="journal article" date="2021" name="Proc. Natl. Acad. Sci. U.S.A.">
        <title>A Catalog of Tens of Thousands of Viruses from Human Metagenomes Reveals Hidden Associations with Chronic Diseases.</title>
        <authorList>
            <person name="Tisza M.J."/>
            <person name="Buck C.B."/>
        </authorList>
    </citation>
    <scope>NUCLEOTIDE SEQUENCE</scope>
    <source>
        <strain evidence="1">CtYGJ17</strain>
    </source>
</reference>
<protein>
    <submittedName>
        <fullName evidence="1">Uncharacterized protein</fullName>
    </submittedName>
</protein>